<reference evidence="10 11" key="1">
    <citation type="submission" date="2017-04" db="EMBL/GenBank/DDBJ databases">
        <title>Genome sequencing of [Candida] sorbophila.</title>
        <authorList>
            <person name="Ahn J.O."/>
        </authorList>
    </citation>
    <scope>NUCLEOTIDE SEQUENCE [LARGE SCALE GENOMIC DNA]</scope>
    <source>
        <strain evidence="10 11">DS02</strain>
    </source>
</reference>
<dbReference type="GeneID" id="36515048"/>
<evidence type="ECO:0000256" key="6">
    <source>
        <dbReference type="ARBA" id="ARBA00051148"/>
    </source>
</evidence>
<dbReference type="OrthoDB" id="194468at2759"/>
<dbReference type="Gene3D" id="2.30.40.10">
    <property type="entry name" value="Urease, subunit C, domain 1"/>
    <property type="match status" value="1"/>
</dbReference>
<proteinExistence type="inferred from homology"/>
<keyword evidence="3 8" id="KW-0479">Metal-binding</keyword>
<dbReference type="STRING" id="45607.A0A2T0FFE8"/>
<evidence type="ECO:0000256" key="8">
    <source>
        <dbReference type="RuleBase" id="RU366009"/>
    </source>
</evidence>
<dbReference type="PANTHER" id="PTHR11271">
    <property type="entry name" value="GUANINE DEAMINASE"/>
    <property type="match status" value="1"/>
</dbReference>
<comment type="caution">
    <text evidence="10">The sequence shown here is derived from an EMBL/GenBank/DDBJ whole genome shotgun (WGS) entry which is preliminary data.</text>
</comment>
<comment type="cofactor">
    <cofactor evidence="8">
        <name>Zn(2+)</name>
        <dbReference type="ChEBI" id="CHEBI:29105"/>
    </cofactor>
    <text evidence="8">Binds 1 zinc ion per subunit.</text>
</comment>
<accession>A0A2T0FFE8</accession>
<name>A0A2T0FFE8_9ASCO</name>
<dbReference type="Gene3D" id="3.20.20.140">
    <property type="entry name" value="Metal-dependent hydrolases"/>
    <property type="match status" value="1"/>
</dbReference>
<dbReference type="Proteomes" id="UP000238350">
    <property type="component" value="Unassembled WGS sequence"/>
</dbReference>
<dbReference type="NCBIfam" id="TIGR02967">
    <property type="entry name" value="guan_deamin"/>
    <property type="match status" value="1"/>
</dbReference>
<dbReference type="FunFam" id="3.20.20.140:FF:000022">
    <property type="entry name" value="Guanine deaminase"/>
    <property type="match status" value="1"/>
</dbReference>
<organism evidence="10 11">
    <name type="scientific">Wickerhamiella sorbophila</name>
    <dbReference type="NCBI Taxonomy" id="45607"/>
    <lineage>
        <taxon>Eukaryota</taxon>
        <taxon>Fungi</taxon>
        <taxon>Dikarya</taxon>
        <taxon>Ascomycota</taxon>
        <taxon>Saccharomycotina</taxon>
        <taxon>Dipodascomycetes</taxon>
        <taxon>Dipodascales</taxon>
        <taxon>Trichomonascaceae</taxon>
        <taxon>Wickerhamiella</taxon>
    </lineage>
</organism>
<protein>
    <recommendedName>
        <fullName evidence="8">Guanine deaminase</fullName>
        <shortName evidence="8">Guanase</shortName>
        <ecNumber evidence="8">3.5.4.3</ecNumber>
    </recommendedName>
    <alternativeName>
        <fullName evidence="8">Guanine aminohydrolase</fullName>
    </alternativeName>
</protein>
<dbReference type="AlphaFoldDB" id="A0A2T0FFE8"/>
<dbReference type="InterPro" id="IPR014311">
    <property type="entry name" value="Guanine_deaminase"/>
</dbReference>
<comment type="catalytic activity">
    <reaction evidence="6 8">
        <text>guanine + H2O + H(+) = xanthine + NH4(+)</text>
        <dbReference type="Rhea" id="RHEA:14665"/>
        <dbReference type="ChEBI" id="CHEBI:15377"/>
        <dbReference type="ChEBI" id="CHEBI:15378"/>
        <dbReference type="ChEBI" id="CHEBI:16235"/>
        <dbReference type="ChEBI" id="CHEBI:17712"/>
        <dbReference type="ChEBI" id="CHEBI:28938"/>
        <dbReference type="EC" id="3.5.4.3"/>
    </reaction>
</comment>
<dbReference type="EC" id="3.5.4.3" evidence="8"/>
<dbReference type="InterPro" id="IPR051607">
    <property type="entry name" value="Metallo-dep_hydrolases"/>
</dbReference>
<evidence type="ECO:0000256" key="4">
    <source>
        <dbReference type="ARBA" id="ARBA00022801"/>
    </source>
</evidence>
<keyword evidence="11" id="KW-1185">Reference proteome</keyword>
<evidence type="ECO:0000256" key="2">
    <source>
        <dbReference type="ARBA" id="ARBA00006745"/>
    </source>
</evidence>
<dbReference type="GO" id="GO:0008892">
    <property type="term" value="F:guanine deaminase activity"/>
    <property type="evidence" value="ECO:0007669"/>
    <property type="project" value="UniProtKB-UniRule"/>
</dbReference>
<dbReference type="PANTHER" id="PTHR11271:SF6">
    <property type="entry name" value="GUANINE DEAMINASE"/>
    <property type="match status" value="1"/>
</dbReference>
<evidence type="ECO:0000256" key="5">
    <source>
        <dbReference type="ARBA" id="ARBA00022833"/>
    </source>
</evidence>
<dbReference type="GO" id="GO:0006147">
    <property type="term" value="P:guanine catabolic process"/>
    <property type="evidence" value="ECO:0007669"/>
    <property type="project" value="UniProtKB-UniRule"/>
</dbReference>
<keyword evidence="5 8" id="KW-0862">Zinc</keyword>
<dbReference type="GO" id="GO:0005829">
    <property type="term" value="C:cytosol"/>
    <property type="evidence" value="ECO:0007669"/>
    <property type="project" value="TreeGrafter"/>
</dbReference>
<comment type="function">
    <text evidence="7 8">Catalyzes the hydrolytic deamination of guanine, producing xanthine and ammonia.</text>
</comment>
<evidence type="ECO:0000256" key="7">
    <source>
        <dbReference type="ARBA" id="ARBA00056079"/>
    </source>
</evidence>
<comment type="similarity">
    <text evidence="2 8">Belongs to the metallo-dependent hydrolases superfamily. ATZ/TRZ family.</text>
</comment>
<comment type="pathway">
    <text evidence="1 8">Purine metabolism; guanine degradation; xanthine from guanine: step 1/1.</text>
</comment>
<evidence type="ECO:0000313" key="10">
    <source>
        <dbReference type="EMBL" id="PRT53679.1"/>
    </source>
</evidence>
<dbReference type="GO" id="GO:0008270">
    <property type="term" value="F:zinc ion binding"/>
    <property type="evidence" value="ECO:0007669"/>
    <property type="project" value="UniProtKB-UniRule"/>
</dbReference>
<dbReference type="EMBL" id="NDIQ01000001">
    <property type="protein sequence ID" value="PRT53679.1"/>
    <property type="molecule type" value="Genomic_DNA"/>
</dbReference>
<dbReference type="InterPro" id="IPR032466">
    <property type="entry name" value="Metal_Hydrolase"/>
</dbReference>
<dbReference type="Pfam" id="PF01979">
    <property type="entry name" value="Amidohydro_1"/>
    <property type="match status" value="1"/>
</dbReference>
<keyword evidence="4 8" id="KW-0378">Hydrolase</keyword>
<gene>
    <name evidence="10" type="ORF">B9G98_01299</name>
</gene>
<feature type="domain" description="Amidohydrolase-related" evidence="9">
    <location>
        <begin position="77"/>
        <end position="451"/>
    </location>
</feature>
<dbReference type="UniPathway" id="UPA00603">
    <property type="reaction ID" value="UER00660"/>
</dbReference>
<evidence type="ECO:0000313" key="11">
    <source>
        <dbReference type="Proteomes" id="UP000238350"/>
    </source>
</evidence>
<sequence>MLVRVYVGNIVHSLNANELEILSDGIVGVDEKGKILFKQTGSLEDALLAHGSYYNIDDENTIAEVEIVETVGNQFFVPGFIDTHIHASQYPNVGIFGHSTLLDWLETYTFPLEGSYTDTNRAAEVYNKVVSRGLANGTTMASYYGTIHVPATVCLAQIAQQLGQRALVGRVCMERFCPEAVQDASIESDRDFVDKVLALDETGQHVKPIITPRFAPSCTMETMKGLAKLARERDLPIQTHISENSREIAWVKDLFPECENYTDVYDKANLLKHDTVLAHAVHLADSEVEVIKKRDSGISHCPVSNASIASGIAPIKSYLDKNVKVSLGSDVSGGFTTSILANAREALLMSRLLSERTGNSNDVLSVGNVLFIATLGGAEVCNASNFVGNFAVGKQWDAQLINLDVEGSPVDVFSWQLPKDPVERIEHLVHKWMYVGDDRNTAKVWVDGKLVVDK</sequence>
<dbReference type="InterPro" id="IPR011059">
    <property type="entry name" value="Metal-dep_hydrolase_composite"/>
</dbReference>
<dbReference type="SUPFAM" id="SSF51556">
    <property type="entry name" value="Metallo-dependent hydrolases"/>
    <property type="match status" value="1"/>
</dbReference>
<dbReference type="InterPro" id="IPR006680">
    <property type="entry name" value="Amidohydro-rel"/>
</dbReference>
<evidence type="ECO:0000256" key="1">
    <source>
        <dbReference type="ARBA" id="ARBA00004984"/>
    </source>
</evidence>
<dbReference type="RefSeq" id="XP_024663625.1">
    <property type="nucleotide sequence ID" value="XM_024807857.1"/>
</dbReference>
<evidence type="ECO:0000256" key="3">
    <source>
        <dbReference type="ARBA" id="ARBA00022723"/>
    </source>
</evidence>
<evidence type="ECO:0000259" key="9">
    <source>
        <dbReference type="Pfam" id="PF01979"/>
    </source>
</evidence>